<dbReference type="Gramene" id="QL10p013755:mrna">
    <property type="protein sequence ID" value="QL10p013755:mrna"/>
    <property type="gene ID" value="QL10p013755"/>
</dbReference>
<dbReference type="Pfam" id="PF01764">
    <property type="entry name" value="Lipase_3"/>
    <property type="match status" value="1"/>
</dbReference>
<feature type="domain" description="EDS1 EP" evidence="8">
    <location>
        <begin position="412"/>
        <end position="595"/>
    </location>
</feature>
<dbReference type="CDD" id="cd00519">
    <property type="entry name" value="Lipase_3"/>
    <property type="match status" value="1"/>
</dbReference>
<dbReference type="Gene3D" id="3.40.50.1820">
    <property type="entry name" value="alpha/beta hydrolase"/>
    <property type="match status" value="1"/>
</dbReference>
<evidence type="ECO:0000313" key="9">
    <source>
        <dbReference type="EnsemblPlants" id="QL10p013755:mrna"/>
    </source>
</evidence>
<sequence>MASLKVGENKEINTDLIQKACSLAVKAHSKSSQKSYILEKTGGSSYVIFSFPGYWSENDWYDGEPFGETKINLDLFPSLRSIGIDEHAKVNKAFQQRFVDKISRNQDFIKEVEKAKNERKQIVFTGHSTGGSIAILATIWFLEKYWRSDASATSPLCLTFGCPLTGNHIFSHALRREKWAPYFIHFVMRYDIVPRILLAPISSIKQEFQPILQFLNPKSSRASTNTPPEALNFYMNVMKNASSVASHAACKLMGNTNLLLETMANFTALSPYKPFGTFVFCTGNRKLVILSNPDAVLQLLFYSSQLDNEAECPDVAQRSLQQHFSYGNELKDCFTKLDADHAVLLESLEKLPLSADSTTTSSDITTINAALKDLGLSTRARLCLCAAGELEKRKIGNKNSIDLKKADTAMKYLQEYQLSCKHQGLGCYDAFKIHKSDKDFEANVNRLELAGIWDEIIEMLKNYDLPDAFEGEKEWIDLGTKYRHLVEPLDIANYYRHLKNNDTEGYTKKGRPKRYRFTQRWLEHAQRLPAGSCGESCFWADVEELRIKTSSKEGYAPFKDEVLQLEEQAMKWINDGVLDKDVLMENSTFMVWWKKQPDPLASCINDIEGFTITSA</sequence>
<dbReference type="EMBL" id="LRBV02000010">
    <property type="status" value="NOT_ANNOTATED_CDS"/>
    <property type="molecule type" value="Genomic_DNA"/>
</dbReference>
<dbReference type="GO" id="GO:0016787">
    <property type="term" value="F:hydrolase activity"/>
    <property type="evidence" value="ECO:0007669"/>
    <property type="project" value="UniProtKB-KW"/>
</dbReference>
<organism evidence="9 10">
    <name type="scientific">Quercus lobata</name>
    <name type="common">Valley oak</name>
    <dbReference type="NCBI Taxonomy" id="97700"/>
    <lineage>
        <taxon>Eukaryota</taxon>
        <taxon>Viridiplantae</taxon>
        <taxon>Streptophyta</taxon>
        <taxon>Embryophyta</taxon>
        <taxon>Tracheophyta</taxon>
        <taxon>Spermatophyta</taxon>
        <taxon>Magnoliopsida</taxon>
        <taxon>eudicotyledons</taxon>
        <taxon>Gunneridae</taxon>
        <taxon>Pentapetalae</taxon>
        <taxon>rosids</taxon>
        <taxon>fabids</taxon>
        <taxon>Fagales</taxon>
        <taxon>Fagaceae</taxon>
        <taxon>Quercus</taxon>
    </lineage>
</organism>
<dbReference type="ESTHER" id="quelo-a0a7n2mpu3">
    <property type="family name" value="Plant_lipase_EDS1-like"/>
</dbReference>
<evidence type="ECO:0000256" key="3">
    <source>
        <dbReference type="ARBA" id="ARBA00022490"/>
    </source>
</evidence>
<dbReference type="AlphaFoldDB" id="A0A7N2MPU3"/>
<dbReference type="InParanoid" id="A0A7N2MPU3"/>
<keyword evidence="4" id="KW-0378">Hydrolase</keyword>
<dbReference type="InterPro" id="IPR029058">
    <property type="entry name" value="AB_hydrolase_fold"/>
</dbReference>
<evidence type="ECO:0000256" key="4">
    <source>
        <dbReference type="ARBA" id="ARBA00022801"/>
    </source>
</evidence>
<dbReference type="GO" id="GO:0006629">
    <property type="term" value="P:lipid metabolic process"/>
    <property type="evidence" value="ECO:0007669"/>
    <property type="project" value="InterPro"/>
</dbReference>
<evidence type="ECO:0000256" key="5">
    <source>
        <dbReference type="ARBA" id="ARBA00022821"/>
    </source>
</evidence>
<dbReference type="InterPro" id="IPR002921">
    <property type="entry name" value="Fungal_lipase-type"/>
</dbReference>
<evidence type="ECO:0000259" key="8">
    <source>
        <dbReference type="Pfam" id="PF18117"/>
    </source>
</evidence>
<dbReference type="PANTHER" id="PTHR47090">
    <property type="entry name" value="PROTEIN EDS1-RELATED"/>
    <property type="match status" value="1"/>
</dbReference>
<dbReference type="GO" id="GO:0006952">
    <property type="term" value="P:defense response"/>
    <property type="evidence" value="ECO:0007669"/>
    <property type="project" value="UniProtKB-KW"/>
</dbReference>
<dbReference type="InterPro" id="IPR041266">
    <property type="entry name" value="EDS1_EP"/>
</dbReference>
<dbReference type="RefSeq" id="XP_030938270.1">
    <property type="nucleotide sequence ID" value="XM_031082410.1"/>
</dbReference>
<gene>
    <name evidence="9" type="primary">LOC115963416</name>
</gene>
<name>A0A7N2MPU3_QUELO</name>
<comment type="subcellular location">
    <subcellularLocation>
        <location evidence="2">Cytoplasm</location>
    </subcellularLocation>
    <subcellularLocation>
        <location evidence="1">Nucleus</location>
    </subcellularLocation>
</comment>
<dbReference type="Proteomes" id="UP000594261">
    <property type="component" value="Chromosome 10"/>
</dbReference>
<dbReference type="EnsemblPlants" id="QL10p013755:mrna">
    <property type="protein sequence ID" value="QL10p013755:mrna"/>
    <property type="gene ID" value="QL10p013755"/>
</dbReference>
<reference evidence="9" key="2">
    <citation type="submission" date="2021-01" db="UniProtKB">
        <authorList>
            <consortium name="EnsemblPlants"/>
        </authorList>
    </citation>
    <scope>IDENTIFICATION</scope>
</reference>
<dbReference type="FunCoup" id="A0A7N2MPU3">
    <property type="interactions" value="918"/>
</dbReference>
<dbReference type="Pfam" id="PF18117">
    <property type="entry name" value="EDS1_EP"/>
    <property type="match status" value="1"/>
</dbReference>
<dbReference type="PANTHER" id="PTHR47090:SF2">
    <property type="entry name" value="PROTEIN EDS1-RELATED"/>
    <property type="match status" value="1"/>
</dbReference>
<dbReference type="InterPro" id="IPR044214">
    <property type="entry name" value="EDS1-like"/>
</dbReference>
<keyword evidence="10" id="KW-1185">Reference proteome</keyword>
<evidence type="ECO:0008006" key="11">
    <source>
        <dbReference type="Google" id="ProtNLM"/>
    </source>
</evidence>
<evidence type="ECO:0000256" key="1">
    <source>
        <dbReference type="ARBA" id="ARBA00004123"/>
    </source>
</evidence>
<dbReference type="GeneID" id="115963416"/>
<keyword evidence="5" id="KW-0611">Plant defense</keyword>
<dbReference type="SUPFAM" id="SSF53474">
    <property type="entry name" value="alpha/beta-Hydrolases"/>
    <property type="match status" value="1"/>
</dbReference>
<keyword evidence="3" id="KW-0963">Cytoplasm</keyword>
<dbReference type="OMA" id="GEYREMW"/>
<evidence type="ECO:0000256" key="2">
    <source>
        <dbReference type="ARBA" id="ARBA00004496"/>
    </source>
</evidence>
<protein>
    <recommendedName>
        <fullName evidence="11">Enhanced disease susceptibility 1</fullName>
    </recommendedName>
</protein>
<dbReference type="OrthoDB" id="426718at2759"/>
<keyword evidence="6" id="KW-0539">Nucleus</keyword>
<evidence type="ECO:0000313" key="10">
    <source>
        <dbReference type="Proteomes" id="UP000594261"/>
    </source>
</evidence>
<dbReference type="KEGG" id="qlo:115963416"/>
<evidence type="ECO:0000259" key="7">
    <source>
        <dbReference type="Pfam" id="PF01764"/>
    </source>
</evidence>
<proteinExistence type="predicted"/>
<feature type="domain" description="Fungal lipase-type" evidence="7">
    <location>
        <begin position="87"/>
        <end position="197"/>
    </location>
</feature>
<reference evidence="9 10" key="1">
    <citation type="journal article" date="2016" name="G3 (Bethesda)">
        <title>First Draft Assembly and Annotation of the Genome of a California Endemic Oak Quercus lobata Nee (Fagaceae).</title>
        <authorList>
            <person name="Sork V.L."/>
            <person name="Fitz-Gibbon S.T."/>
            <person name="Puiu D."/>
            <person name="Crepeau M."/>
            <person name="Gugger P.F."/>
            <person name="Sherman R."/>
            <person name="Stevens K."/>
            <person name="Langley C.H."/>
            <person name="Pellegrini M."/>
            <person name="Salzberg S.L."/>
        </authorList>
    </citation>
    <scope>NUCLEOTIDE SEQUENCE [LARGE SCALE GENOMIC DNA]</scope>
    <source>
        <strain evidence="9 10">cv. SW786</strain>
    </source>
</reference>
<dbReference type="GO" id="GO:0005737">
    <property type="term" value="C:cytoplasm"/>
    <property type="evidence" value="ECO:0007669"/>
    <property type="project" value="UniProtKB-SubCell"/>
</dbReference>
<dbReference type="GO" id="GO:0005634">
    <property type="term" value="C:nucleus"/>
    <property type="evidence" value="ECO:0007669"/>
    <property type="project" value="UniProtKB-SubCell"/>
</dbReference>
<evidence type="ECO:0000256" key="6">
    <source>
        <dbReference type="ARBA" id="ARBA00023242"/>
    </source>
</evidence>
<accession>A0A7N2MPU3</accession>